<sequence>MIHKVLKGLAPVAALAASAMLAGCNVDMQVGDTEGVPLGELDMNGAAPTEIVLASPDNVIVTTGDTFNISVSGNEDAAQLMRFNLEDNALGIMRGKDSKGTSGPAIVNVTLPSLKGIVLAGSGTIEADRMDTRAEVTIAGSGSTKVAEMRADKLDLTIAGSGDFETAGDVGDLDMTVAGSGSGKMAGLKVGKADITVAGSGDAEFQSDGEVDASILGSGDITVSGNATCTVSSLGSGKLRCKGGTAASSEKPSAPETPEAPAAPDAPGA</sequence>
<evidence type="ECO:0000313" key="5">
    <source>
        <dbReference type="Proteomes" id="UP000824321"/>
    </source>
</evidence>
<accession>A0ABX8ZYT1</accession>
<reference evidence="4 5" key="1">
    <citation type="submission" date="2021-08" db="EMBL/GenBank/DDBJ databases">
        <title>Comparative Genomics Analysis of the Genus Qipengyuania Reveals Extensive Genetic Diversity and Metabolic Versatility, Including the Description of Fifteen Novel Species.</title>
        <authorList>
            <person name="Liu Y."/>
        </authorList>
    </citation>
    <scope>NUCLEOTIDE SEQUENCE [LARGE SCALE GENOMIC DNA]</scope>
    <source>
        <strain evidence="4 5">1NDH1</strain>
    </source>
</reference>
<feature type="compositionally biased region" description="Low complexity" evidence="1">
    <location>
        <begin position="246"/>
        <end position="269"/>
    </location>
</feature>
<gene>
    <name evidence="4" type="ORF">K3136_08680</name>
</gene>
<dbReference type="EMBL" id="CP081294">
    <property type="protein sequence ID" value="QZD94176.1"/>
    <property type="molecule type" value="Genomic_DNA"/>
</dbReference>
<name>A0ABX8ZYT1_9SPHN</name>
<dbReference type="Gene3D" id="2.160.20.120">
    <property type="match status" value="1"/>
</dbReference>
<dbReference type="PROSITE" id="PS51257">
    <property type="entry name" value="PROKAR_LIPOPROTEIN"/>
    <property type="match status" value="1"/>
</dbReference>
<evidence type="ECO:0000256" key="2">
    <source>
        <dbReference type="SAM" id="SignalP"/>
    </source>
</evidence>
<evidence type="ECO:0000259" key="3">
    <source>
        <dbReference type="Pfam" id="PF10988"/>
    </source>
</evidence>
<evidence type="ECO:0000313" key="4">
    <source>
        <dbReference type="EMBL" id="QZD94176.1"/>
    </source>
</evidence>
<dbReference type="Proteomes" id="UP000824321">
    <property type="component" value="Chromosome"/>
</dbReference>
<keyword evidence="2" id="KW-0732">Signal</keyword>
<keyword evidence="5" id="KW-1185">Reference proteome</keyword>
<protein>
    <submittedName>
        <fullName evidence="4">DUF2807 domain-containing protein</fullName>
    </submittedName>
</protein>
<feature type="signal peptide" evidence="2">
    <location>
        <begin position="1"/>
        <end position="22"/>
    </location>
</feature>
<feature type="region of interest" description="Disordered" evidence="1">
    <location>
        <begin position="235"/>
        <end position="269"/>
    </location>
</feature>
<dbReference type="Pfam" id="PF10988">
    <property type="entry name" value="DUF2807"/>
    <property type="match status" value="1"/>
</dbReference>
<proteinExistence type="predicted"/>
<dbReference type="InterPro" id="IPR021255">
    <property type="entry name" value="DUF2807"/>
</dbReference>
<feature type="chain" id="PRO_5047035161" evidence="2">
    <location>
        <begin position="23"/>
        <end position="269"/>
    </location>
</feature>
<organism evidence="4 5">
    <name type="scientific">Qipengyuania gelatinilytica</name>
    <dbReference type="NCBI Taxonomy" id="2867231"/>
    <lineage>
        <taxon>Bacteria</taxon>
        <taxon>Pseudomonadati</taxon>
        <taxon>Pseudomonadota</taxon>
        <taxon>Alphaproteobacteria</taxon>
        <taxon>Sphingomonadales</taxon>
        <taxon>Erythrobacteraceae</taxon>
        <taxon>Qipengyuania</taxon>
    </lineage>
</organism>
<evidence type="ECO:0000256" key="1">
    <source>
        <dbReference type="SAM" id="MobiDB-lite"/>
    </source>
</evidence>
<dbReference type="RefSeq" id="WP_221429926.1">
    <property type="nucleotide sequence ID" value="NZ_CP081294.1"/>
</dbReference>
<feature type="domain" description="Putative auto-transporter adhesin head GIN" evidence="3">
    <location>
        <begin position="48"/>
        <end position="227"/>
    </location>
</feature>